<keyword evidence="2" id="KW-0808">Transferase</keyword>
<gene>
    <name evidence="2" type="ORF">YBN1229_v1_1849</name>
</gene>
<dbReference type="GO" id="GO:0016740">
    <property type="term" value="F:transferase activity"/>
    <property type="evidence" value="ECO:0007669"/>
    <property type="project" value="UniProtKB-KW"/>
</dbReference>
<dbReference type="KEGG" id="fil:BN1229_v1_1847"/>
<protein>
    <submittedName>
        <fullName evidence="2">Putative Peptidase C45 acyl-coenzyme A:6-aminopenicillanic acid acyl-transferase</fullName>
    </submittedName>
</protein>
<evidence type="ECO:0000313" key="3">
    <source>
        <dbReference type="Proteomes" id="UP000033187"/>
    </source>
</evidence>
<accession>A0A0D6JEX2</accession>
<name>A0A0D6JEX2_9HYPH</name>
<dbReference type="RefSeq" id="WP_046477980.1">
    <property type="nucleotide sequence ID" value="NZ_LN829118.1"/>
</dbReference>
<dbReference type="AlphaFoldDB" id="A0A0D6JEX2"/>
<dbReference type="InterPro" id="IPR005079">
    <property type="entry name" value="Peptidase_C45_hydrolase"/>
</dbReference>
<reference evidence="3" key="1">
    <citation type="submission" date="2015-02" db="EMBL/GenBank/DDBJ databases">
        <authorList>
            <person name="Chooi Y.-H."/>
        </authorList>
    </citation>
    <scope>NUCLEOTIDE SEQUENCE [LARGE SCALE GENOMIC DNA]</scope>
    <source>
        <strain evidence="3">strain Y</strain>
    </source>
</reference>
<proteinExistence type="predicted"/>
<sequence>MAHRNYHEIDANSPSACGRALGKMFGSIIRGYLAESREDEDWQELLNEAKPLLQQTARYFPAYVEELDAYADAAGVPLIELWAMSIEDELGDDDYEKCTTVVTNNGRLIAHNEDWDPDASDDICILKKRCGDTTTLELYYYGCPLGGTALSISSNGYVQAINSLDHTDWQIGVPKLVIARRMAEIRSLDAELNGVLAVPRSSGFAHNLVGSDGDVCVVECTAMRHSVRYPDTPSIHTNHLLSPTLRCFQDETDGKSTFRRYDSACDLARPGMDMASMKELMSDESRGAVSSLFNRNTIARAIVDIDQQTASFWLRRERKKGWIDYPINFLCDKTEFIA</sequence>
<dbReference type="InterPro" id="IPR047801">
    <property type="entry name" value="Peptidase_C45"/>
</dbReference>
<dbReference type="EMBL" id="LN829119">
    <property type="protein sequence ID" value="CPR18748.1"/>
    <property type="molecule type" value="Genomic_DNA"/>
</dbReference>
<organism evidence="2 3">
    <name type="scientific">Candidatus Filomicrobium marinum</name>
    <dbReference type="NCBI Taxonomy" id="1608628"/>
    <lineage>
        <taxon>Bacteria</taxon>
        <taxon>Pseudomonadati</taxon>
        <taxon>Pseudomonadota</taxon>
        <taxon>Alphaproteobacteria</taxon>
        <taxon>Hyphomicrobiales</taxon>
        <taxon>Hyphomicrobiaceae</taxon>
        <taxon>Filomicrobium</taxon>
    </lineage>
</organism>
<dbReference type="OrthoDB" id="6793339at2"/>
<evidence type="ECO:0000313" key="2">
    <source>
        <dbReference type="EMBL" id="CPR18748.1"/>
    </source>
</evidence>
<keyword evidence="3" id="KW-1185">Reference proteome</keyword>
<dbReference type="Gene3D" id="1.10.10.2120">
    <property type="match status" value="1"/>
</dbReference>
<dbReference type="Proteomes" id="UP000033187">
    <property type="component" value="Chromosome 1"/>
</dbReference>
<feature type="domain" description="Peptidase C45 hydrolase" evidence="1">
    <location>
        <begin position="103"/>
        <end position="317"/>
    </location>
</feature>
<dbReference type="PANTHER" id="PTHR34180:SF1">
    <property type="entry name" value="BETA-ALANYL-DOPAMINE_CARCININE HYDROLASE"/>
    <property type="match status" value="1"/>
</dbReference>
<dbReference type="NCBIfam" id="NF040521">
    <property type="entry name" value="C45_proenzyme"/>
    <property type="match status" value="1"/>
</dbReference>
<dbReference type="PANTHER" id="PTHR34180">
    <property type="entry name" value="PEPTIDASE C45"/>
    <property type="match status" value="1"/>
</dbReference>
<evidence type="ECO:0000259" key="1">
    <source>
        <dbReference type="Pfam" id="PF03417"/>
    </source>
</evidence>
<dbReference type="Pfam" id="PF03417">
    <property type="entry name" value="AAT"/>
    <property type="match status" value="1"/>
</dbReference>
<dbReference type="KEGG" id="fiy:BN1229_v1_1849"/>
<dbReference type="InterPro" id="IPR047794">
    <property type="entry name" value="C45_proenzyme-like"/>
</dbReference>
<dbReference type="Gene3D" id="3.60.60.10">
    <property type="entry name" value="Penicillin V Acylase, Chain A"/>
    <property type="match status" value="1"/>
</dbReference>